<sequence>MKFNIETERLLLRELRLTDLEGMFELDSNPEVHRYLGNKPIKTKAESQKILESVLNQYKERGIGRFAAIEKSSGNFIGWTGLKFNTGDNEALGKKRDFYDIGYRFIKRYWGKGYASESSFKMLDFGFKELKLKTIVGAAETKNIASNKVLKKIGLQFKEVFSYEDVKVNWYELNKEDYE</sequence>
<reference evidence="2" key="1">
    <citation type="submission" date="2022-01" db="EMBL/GenBank/DDBJ databases">
        <title>Draft genome sequence of Sabulilitoribacter arenilitoris KCTC 52401.</title>
        <authorList>
            <person name="Oh J.-S."/>
        </authorList>
    </citation>
    <scope>NUCLEOTIDE SEQUENCE</scope>
    <source>
        <strain evidence="2">HMF6543</strain>
    </source>
</reference>
<dbReference type="RefSeq" id="WP_237238733.1">
    <property type="nucleotide sequence ID" value="NZ_JAKKDU010000003.1"/>
</dbReference>
<gene>
    <name evidence="2" type="ORF">L3X37_03210</name>
</gene>
<dbReference type="EMBL" id="JAKKDU010000003">
    <property type="protein sequence ID" value="MCF7567374.1"/>
    <property type="molecule type" value="Genomic_DNA"/>
</dbReference>
<keyword evidence="3" id="KW-1185">Reference proteome</keyword>
<dbReference type="InterPro" id="IPR000182">
    <property type="entry name" value="GNAT_dom"/>
</dbReference>
<feature type="domain" description="N-acetyltransferase" evidence="1">
    <location>
        <begin position="10"/>
        <end position="176"/>
    </location>
</feature>
<proteinExistence type="predicted"/>
<accession>A0AAE3ENG3</accession>
<evidence type="ECO:0000259" key="1">
    <source>
        <dbReference type="PROSITE" id="PS51186"/>
    </source>
</evidence>
<dbReference type="GO" id="GO:0016747">
    <property type="term" value="F:acyltransferase activity, transferring groups other than amino-acyl groups"/>
    <property type="evidence" value="ECO:0007669"/>
    <property type="project" value="InterPro"/>
</dbReference>
<dbReference type="Gene3D" id="3.40.630.30">
    <property type="match status" value="1"/>
</dbReference>
<dbReference type="PROSITE" id="PS51186">
    <property type="entry name" value="GNAT"/>
    <property type="match status" value="1"/>
</dbReference>
<name>A0AAE3ENG3_9FLAO</name>
<dbReference type="InterPro" id="IPR016181">
    <property type="entry name" value="Acyl_CoA_acyltransferase"/>
</dbReference>
<dbReference type="SUPFAM" id="SSF55729">
    <property type="entry name" value="Acyl-CoA N-acyltransferases (Nat)"/>
    <property type="match status" value="1"/>
</dbReference>
<dbReference type="InterPro" id="IPR051531">
    <property type="entry name" value="N-acetyltransferase"/>
</dbReference>
<comment type="caution">
    <text evidence="2">The sequence shown here is derived from an EMBL/GenBank/DDBJ whole genome shotgun (WGS) entry which is preliminary data.</text>
</comment>
<dbReference type="PANTHER" id="PTHR43792">
    <property type="entry name" value="GNAT FAMILY, PUTATIVE (AFU_ORTHOLOGUE AFUA_3G00765)-RELATED-RELATED"/>
    <property type="match status" value="1"/>
</dbReference>
<organism evidence="2 3">
    <name type="scientific">Wocania arenilitoris</name>
    <dbReference type="NCBI Taxonomy" id="2044858"/>
    <lineage>
        <taxon>Bacteria</taxon>
        <taxon>Pseudomonadati</taxon>
        <taxon>Bacteroidota</taxon>
        <taxon>Flavobacteriia</taxon>
        <taxon>Flavobacteriales</taxon>
        <taxon>Flavobacteriaceae</taxon>
        <taxon>Wocania</taxon>
    </lineage>
</organism>
<evidence type="ECO:0000313" key="2">
    <source>
        <dbReference type="EMBL" id="MCF7567374.1"/>
    </source>
</evidence>
<dbReference type="Pfam" id="PF13302">
    <property type="entry name" value="Acetyltransf_3"/>
    <property type="match status" value="1"/>
</dbReference>
<dbReference type="Proteomes" id="UP001199795">
    <property type="component" value="Unassembled WGS sequence"/>
</dbReference>
<dbReference type="AlphaFoldDB" id="A0AAE3ENG3"/>
<evidence type="ECO:0000313" key="3">
    <source>
        <dbReference type="Proteomes" id="UP001199795"/>
    </source>
</evidence>
<protein>
    <submittedName>
        <fullName evidence="2">GNAT family N-acetyltransferase</fullName>
    </submittedName>
</protein>
<dbReference type="PANTHER" id="PTHR43792:SF16">
    <property type="entry name" value="N-ACETYLTRANSFERASE DOMAIN-CONTAINING PROTEIN"/>
    <property type="match status" value="1"/>
</dbReference>